<protein>
    <submittedName>
        <fullName evidence="1">Uncharacterized protein</fullName>
    </submittedName>
</protein>
<organism evidence="1">
    <name type="scientific">Alexandrium catenella</name>
    <name type="common">Red tide dinoflagellate</name>
    <name type="synonym">Gonyaulax catenella</name>
    <dbReference type="NCBI Taxonomy" id="2925"/>
    <lineage>
        <taxon>Eukaryota</taxon>
        <taxon>Sar</taxon>
        <taxon>Alveolata</taxon>
        <taxon>Dinophyceae</taxon>
        <taxon>Gonyaulacales</taxon>
        <taxon>Pyrocystaceae</taxon>
        <taxon>Alexandrium</taxon>
    </lineage>
</organism>
<proteinExistence type="predicted"/>
<reference evidence="1" key="1">
    <citation type="submission" date="2021-01" db="EMBL/GenBank/DDBJ databases">
        <authorList>
            <person name="Corre E."/>
            <person name="Pelletier E."/>
            <person name="Niang G."/>
            <person name="Scheremetjew M."/>
            <person name="Finn R."/>
            <person name="Kale V."/>
            <person name="Holt S."/>
            <person name="Cochrane G."/>
            <person name="Meng A."/>
            <person name="Brown T."/>
            <person name="Cohen L."/>
        </authorList>
    </citation>
    <scope>NUCLEOTIDE SEQUENCE</scope>
    <source>
        <strain evidence="1">OF101</strain>
    </source>
</reference>
<accession>A0A7S1QYZ7</accession>
<gene>
    <name evidence="1" type="ORF">ACAT0790_LOCUS32361</name>
</gene>
<name>A0A7S1QYZ7_ALECA</name>
<dbReference type="AlphaFoldDB" id="A0A7S1QYZ7"/>
<evidence type="ECO:0000313" key="1">
    <source>
        <dbReference type="EMBL" id="CAD9152259.1"/>
    </source>
</evidence>
<sequence length="372" mass="41092">MEGEEPASYRLQWHSLPYAQQVAARLVGYTEDTWNMCPNAACLPRFQYIQQRFNVQWSDMKAAEQRAWMLLQHTPQLWAQRGMTGTRAMQARWAELTPDQQAQAAFLGHNMETWQGCNTDWTEPPASNTSNVTQPQPSISRTVRMRMKILRPFSEISGNVFGNQVAQLPTSFIMLFQRSVARALFCGNPPLSPDPQTYVDADGSPLCILLSEYERQKSRVRVITVTEGSIIVDFIFVGNQTIGDEPAPNLLEVLKRQLASTSSPLAQDMEFGRYAQVATVTEIPLSHLSVTERDAALAFEKKRGAYNNGNACTLRIDSRNGINPCPGAAAISGGCERPCLAGTWLLAAAVAVVASASGPRGNGQSRSRDGWH</sequence>
<dbReference type="EMBL" id="HBGE01053770">
    <property type="protein sequence ID" value="CAD9152259.1"/>
    <property type="molecule type" value="Transcribed_RNA"/>
</dbReference>